<gene>
    <name evidence="1" type="ORF">NPIL_525531</name>
</gene>
<dbReference type="Proteomes" id="UP000887013">
    <property type="component" value="Unassembled WGS sequence"/>
</dbReference>
<keyword evidence="2" id="KW-1185">Reference proteome</keyword>
<sequence>MGLLISLTYQLDMIGKKIKLFGDYTCVRDIFAIRDLTYHSADNLFRANYLFRFHSLITSSTQLKQVDAGSAPQVALLDVLRAVRPTIEMTQKKWICPPQLLQLLYIKKLPLLKQDLSASIWKSRKI</sequence>
<evidence type="ECO:0000313" key="1">
    <source>
        <dbReference type="EMBL" id="GFS53609.1"/>
    </source>
</evidence>
<dbReference type="AlphaFoldDB" id="A0A8X6JR60"/>
<comment type="caution">
    <text evidence="1">The sequence shown here is derived from an EMBL/GenBank/DDBJ whole genome shotgun (WGS) entry which is preliminary data.</text>
</comment>
<accession>A0A8X6JR60</accession>
<reference evidence="1" key="1">
    <citation type="submission" date="2020-08" db="EMBL/GenBank/DDBJ databases">
        <title>Multicomponent nature underlies the extraordinary mechanical properties of spider dragline silk.</title>
        <authorList>
            <person name="Kono N."/>
            <person name="Nakamura H."/>
            <person name="Mori M."/>
            <person name="Yoshida Y."/>
            <person name="Ohtoshi R."/>
            <person name="Malay A.D."/>
            <person name="Moran D.A.P."/>
            <person name="Tomita M."/>
            <person name="Numata K."/>
            <person name="Arakawa K."/>
        </authorList>
    </citation>
    <scope>NUCLEOTIDE SEQUENCE</scope>
</reference>
<proteinExistence type="predicted"/>
<dbReference type="EMBL" id="BMAW01092194">
    <property type="protein sequence ID" value="GFS53609.1"/>
    <property type="molecule type" value="Genomic_DNA"/>
</dbReference>
<protein>
    <submittedName>
        <fullName evidence="1">Uncharacterized protein</fullName>
    </submittedName>
</protein>
<name>A0A8X6JR60_NEPPI</name>
<organism evidence="1 2">
    <name type="scientific">Nephila pilipes</name>
    <name type="common">Giant wood spider</name>
    <name type="synonym">Nephila maculata</name>
    <dbReference type="NCBI Taxonomy" id="299642"/>
    <lineage>
        <taxon>Eukaryota</taxon>
        <taxon>Metazoa</taxon>
        <taxon>Ecdysozoa</taxon>
        <taxon>Arthropoda</taxon>
        <taxon>Chelicerata</taxon>
        <taxon>Arachnida</taxon>
        <taxon>Araneae</taxon>
        <taxon>Araneomorphae</taxon>
        <taxon>Entelegynae</taxon>
        <taxon>Araneoidea</taxon>
        <taxon>Nephilidae</taxon>
        <taxon>Nephila</taxon>
    </lineage>
</organism>
<evidence type="ECO:0000313" key="2">
    <source>
        <dbReference type="Proteomes" id="UP000887013"/>
    </source>
</evidence>